<feature type="transmembrane region" description="Helical" evidence="1">
    <location>
        <begin position="557"/>
        <end position="578"/>
    </location>
</feature>
<evidence type="ECO:0000313" key="2">
    <source>
        <dbReference type="EMBL" id="TDW97488.1"/>
    </source>
</evidence>
<proteinExistence type="predicted"/>
<organism evidence="2 3">
    <name type="scientific">Dinghuibacter silviterrae</name>
    <dbReference type="NCBI Taxonomy" id="1539049"/>
    <lineage>
        <taxon>Bacteria</taxon>
        <taxon>Pseudomonadati</taxon>
        <taxon>Bacteroidota</taxon>
        <taxon>Chitinophagia</taxon>
        <taxon>Chitinophagales</taxon>
        <taxon>Chitinophagaceae</taxon>
        <taxon>Dinghuibacter</taxon>
    </lineage>
</organism>
<dbReference type="OrthoDB" id="9816502at2"/>
<keyword evidence="1" id="KW-0472">Membrane</keyword>
<evidence type="ECO:0000256" key="1">
    <source>
        <dbReference type="SAM" id="Phobius"/>
    </source>
</evidence>
<reference evidence="2 3" key="1">
    <citation type="submission" date="2019-03" db="EMBL/GenBank/DDBJ databases">
        <title>Genomic Encyclopedia of Type Strains, Phase IV (KMG-IV): sequencing the most valuable type-strain genomes for metagenomic binning, comparative biology and taxonomic classification.</title>
        <authorList>
            <person name="Goeker M."/>
        </authorList>
    </citation>
    <scope>NUCLEOTIDE SEQUENCE [LARGE SCALE GENOMIC DNA]</scope>
    <source>
        <strain evidence="2 3">DSM 100059</strain>
    </source>
</reference>
<gene>
    <name evidence="2" type="ORF">EDB95_5338</name>
</gene>
<dbReference type="Proteomes" id="UP000294498">
    <property type="component" value="Unassembled WGS sequence"/>
</dbReference>
<keyword evidence="1" id="KW-0812">Transmembrane</keyword>
<evidence type="ECO:0000313" key="3">
    <source>
        <dbReference type="Proteomes" id="UP000294498"/>
    </source>
</evidence>
<dbReference type="AlphaFoldDB" id="A0A4R8DIZ3"/>
<feature type="transmembrane region" description="Helical" evidence="1">
    <location>
        <begin position="585"/>
        <end position="603"/>
    </location>
</feature>
<dbReference type="EMBL" id="SODV01000002">
    <property type="protein sequence ID" value="TDW97488.1"/>
    <property type="molecule type" value="Genomic_DNA"/>
</dbReference>
<comment type="caution">
    <text evidence="2">The sequence shown here is derived from an EMBL/GenBank/DDBJ whole genome shotgun (WGS) entry which is preliminary data.</text>
</comment>
<accession>A0A4R8DIZ3</accession>
<name>A0A4R8DIZ3_9BACT</name>
<keyword evidence="3" id="KW-1185">Reference proteome</keyword>
<sequence>MSIDIANYQFHSWSRKGISSRIAETDDLGTGTATQIERAQVPVGIVLNGAAQSKNFLLIGPGDILGVNSNMIVRTDPLNNITNYEPNYLAFIEFYDEDFAWRYTPAAPNGSKLRPWLFLLVLKNGEYKVEKNQVPLPAITVTSQTVFPPADESWLWAHMHSNANIPQADLTDYEKWLLSLNQALTADPDQVYCRLMSPRKLEANTAYTAFLVPAFETGRLAGLLQDTSTTPAQKPSWSNNGANGVLPVYYQWQFTTGQDEDFESLVNLLQPKPMDPSVGIRDMDCSQPGFVTADPPHNGLPGTQPPILGLEGALKSPTAVSTVFPNPPASNDFQVQLQKIANLPVTIIGTTTSGDPVISVPIYGSNHAMQSATDVVTLDITQSNWVNDLNRDPRTRVPAGFGTTIVQNNQAYFMKKAWQQVANIVKANKLINATVFMMQVAVQFTVQTLQKLPQQTLLGIASPVLSRVLGSPATILQLIRGSSTPVPVFSGAFRRLVRPRGRFVRKLTTGAGLNYAGLVNGLNAGTLRPGAVSVLPTGLPNTQTIAGQLGGPPEPAWLQWLTAHRLIWLIVLLVLCLILALLTGLWWLFGLIALAGIALYIYLGQRQSAITAATNLDNPQAELNSLPSIPPQPNFTLKLSNETAPPPPTLTTPTTDSVEAANFRTALTDVDTRMAIAVPVLSTVPVDFAGAYTKVTTAINPFTAYPLRLIGLIKFPGYISLLEPYKIFPAMAYPDFEDPMYKYLNAISQELLLPNIKLVPPNTISLLQTNPKFIESYMVGLNHEMGRTLLWNEYPTDERGSYFRQFWDVKGLVEPSTTQTEAQLTEAYKDITPIDTWNIASLLGTHNNRNPGSNSPLAVLLIRGELLKRYPNTIIFAQKAIAGPKGQPPVINLSLSDADFAKQVKFPQYKADCSPDIKFFGFDLTIDQARGTAPSPDFPGDTLGWFFVIQEVPGEPRFGMDVTHVTDSAGLSWADLSWEDFASPDAMTFITAGVKPILNYPNANYWGADSADMAFILFRKPSMVAVHATEMLQSLPSI</sequence>
<keyword evidence="1" id="KW-1133">Transmembrane helix</keyword>
<dbReference type="RefSeq" id="WP_133999814.1">
    <property type="nucleotide sequence ID" value="NZ_SODV01000002.1"/>
</dbReference>
<protein>
    <submittedName>
        <fullName evidence="2">Uncharacterized protein</fullName>
    </submittedName>
</protein>